<feature type="transmembrane region" description="Helical" evidence="8">
    <location>
        <begin position="36"/>
        <end position="57"/>
    </location>
</feature>
<keyword evidence="3 8" id="KW-0812">Transmembrane</keyword>
<dbReference type="HOGENOM" id="CLU_000604_84_3_9"/>
<keyword evidence="5" id="KW-0067">ATP-binding</keyword>
<dbReference type="CDD" id="cd03251">
    <property type="entry name" value="ABCC_MsbA"/>
    <property type="match status" value="1"/>
</dbReference>
<dbReference type="InterPro" id="IPR017871">
    <property type="entry name" value="ABC_transporter-like_CS"/>
</dbReference>
<dbReference type="PANTHER" id="PTHR43394:SF1">
    <property type="entry name" value="ATP-BINDING CASSETTE SUB-FAMILY B MEMBER 10, MITOCHONDRIAL"/>
    <property type="match status" value="1"/>
</dbReference>
<dbReference type="InterPro" id="IPR039421">
    <property type="entry name" value="Type_1_exporter"/>
</dbReference>
<dbReference type="InterPro" id="IPR003593">
    <property type="entry name" value="AAA+_ATPase"/>
</dbReference>
<reference evidence="12" key="1">
    <citation type="submission" date="2010-11" db="EMBL/GenBank/DDBJ databases">
        <title>The complete genome of Mahella australiensis DSM 15567.</title>
        <authorList>
            <consortium name="US DOE Joint Genome Institute (JGI-PGF)"/>
            <person name="Lucas S."/>
            <person name="Copeland A."/>
            <person name="Lapidus A."/>
            <person name="Bruce D."/>
            <person name="Goodwin L."/>
            <person name="Pitluck S."/>
            <person name="Kyrpides N."/>
            <person name="Mavromatis K."/>
            <person name="Pagani I."/>
            <person name="Ivanova N."/>
            <person name="Teshima H."/>
            <person name="Brettin T."/>
            <person name="Detter J.C."/>
            <person name="Han C."/>
            <person name="Tapia R."/>
            <person name="Land M."/>
            <person name="Hauser L."/>
            <person name="Markowitz V."/>
            <person name="Cheng J.-F."/>
            <person name="Hugenholtz P."/>
            <person name="Woyke T."/>
            <person name="Wu D."/>
            <person name="Spring S."/>
            <person name="Pukall R."/>
            <person name="Steenblock K."/>
            <person name="Schneider S."/>
            <person name="Klenk H.-P."/>
            <person name="Eisen J.A."/>
        </authorList>
    </citation>
    <scope>NUCLEOTIDE SEQUENCE [LARGE SCALE GENOMIC DNA]</scope>
    <source>
        <strain evidence="12">DSM 15567 / CIP 107919 / 50-1 BON</strain>
    </source>
</reference>
<organism evidence="11 12">
    <name type="scientific">Mahella australiensis (strain DSM 15567 / CIP 107919 / 50-1 BON)</name>
    <dbReference type="NCBI Taxonomy" id="697281"/>
    <lineage>
        <taxon>Bacteria</taxon>
        <taxon>Bacillati</taxon>
        <taxon>Bacillota</taxon>
        <taxon>Clostridia</taxon>
        <taxon>Thermoanaerobacterales</taxon>
        <taxon>Thermoanaerobacterales Family IV. Incertae Sedis</taxon>
        <taxon>Mahella</taxon>
    </lineage>
</organism>
<feature type="transmembrane region" description="Helical" evidence="8">
    <location>
        <begin position="260"/>
        <end position="282"/>
    </location>
</feature>
<dbReference type="OrthoDB" id="9762517at2"/>
<keyword evidence="2" id="KW-0813">Transport</keyword>
<dbReference type="InterPro" id="IPR036640">
    <property type="entry name" value="ABC1_TM_sf"/>
</dbReference>
<evidence type="ECO:0000256" key="3">
    <source>
        <dbReference type="ARBA" id="ARBA00022692"/>
    </source>
</evidence>
<feature type="transmembrane region" description="Helical" evidence="8">
    <location>
        <begin position="152"/>
        <end position="172"/>
    </location>
</feature>
<evidence type="ECO:0000256" key="1">
    <source>
        <dbReference type="ARBA" id="ARBA00004651"/>
    </source>
</evidence>
<accession>F3ZWL5</accession>
<protein>
    <submittedName>
        <fullName evidence="11">ABC transporter related protein</fullName>
    </submittedName>
</protein>
<dbReference type="STRING" id="697281.Mahau_0232"/>
<feature type="domain" description="ABC transporter" evidence="9">
    <location>
        <begin position="353"/>
        <end position="587"/>
    </location>
</feature>
<evidence type="ECO:0000259" key="9">
    <source>
        <dbReference type="PROSITE" id="PS50893"/>
    </source>
</evidence>
<dbReference type="GO" id="GO:0005524">
    <property type="term" value="F:ATP binding"/>
    <property type="evidence" value="ECO:0007669"/>
    <property type="project" value="UniProtKB-KW"/>
</dbReference>
<comment type="subcellular location">
    <subcellularLocation>
        <location evidence="1">Cell membrane</location>
        <topology evidence="1">Multi-pass membrane protein</topology>
    </subcellularLocation>
</comment>
<feature type="transmembrane region" description="Helical" evidence="8">
    <location>
        <begin position="72"/>
        <end position="91"/>
    </location>
</feature>
<dbReference type="Gene3D" id="1.20.1560.10">
    <property type="entry name" value="ABC transporter type 1, transmembrane domain"/>
    <property type="match status" value="1"/>
</dbReference>
<dbReference type="Pfam" id="PF00005">
    <property type="entry name" value="ABC_tran"/>
    <property type="match status" value="1"/>
</dbReference>
<proteinExistence type="predicted"/>
<dbReference type="EMBL" id="CP002360">
    <property type="protein sequence ID" value="AEE95450.1"/>
    <property type="molecule type" value="Genomic_DNA"/>
</dbReference>
<feature type="domain" description="ABC transmembrane type-1" evidence="10">
    <location>
        <begin position="37"/>
        <end position="317"/>
    </location>
</feature>
<dbReference type="FunFam" id="3.40.50.300:FF:000287">
    <property type="entry name" value="Multidrug ABC transporter ATP-binding protein"/>
    <property type="match status" value="1"/>
</dbReference>
<dbReference type="SMART" id="SM00382">
    <property type="entry name" value="AAA"/>
    <property type="match status" value="1"/>
</dbReference>
<dbReference type="SUPFAM" id="SSF90123">
    <property type="entry name" value="ABC transporter transmembrane region"/>
    <property type="match status" value="1"/>
</dbReference>
<keyword evidence="6 8" id="KW-1133">Transmembrane helix</keyword>
<evidence type="ECO:0000256" key="6">
    <source>
        <dbReference type="ARBA" id="ARBA00022989"/>
    </source>
</evidence>
<evidence type="ECO:0000256" key="8">
    <source>
        <dbReference type="SAM" id="Phobius"/>
    </source>
</evidence>
<dbReference type="KEGG" id="mas:Mahau_0232"/>
<dbReference type="InterPro" id="IPR027417">
    <property type="entry name" value="P-loop_NTPase"/>
</dbReference>
<dbReference type="GO" id="GO:0015421">
    <property type="term" value="F:ABC-type oligopeptide transporter activity"/>
    <property type="evidence" value="ECO:0007669"/>
    <property type="project" value="TreeGrafter"/>
</dbReference>
<evidence type="ECO:0000256" key="4">
    <source>
        <dbReference type="ARBA" id="ARBA00022741"/>
    </source>
</evidence>
<sequence>MARTNRFSDDEPLRRPFNKDQFMRLLGYLGPFKKNIAMAFVLMAAATVAGLAGPYIIKLAIDNYIAAGDVPGMMYLTLVFAGITIATYFINRKRIVMMTAMGQSILYNMRMDLFRHIESLSFTFFDSRPAGKIMMRLINDVNSLNDLLTNGLINVLNDFVMLAAIIGIMFSMNTRLTLISFILLPALAALVFGLRNLIRRRWQIVRQKNSNMNAYLQESISGMRVTQAFVQEEVNESIFLGLNDGIKTAHMNAIRVNNAFGPLLNIIGAVGNALVFIIGVGMVVGGEVTVGTLVAFTSYIGRFWMPLTNLSNFYNQLLVAMASAERIFDILDTKPEVTDKPDAVPLPPIEGRVEFDHVWFHYEPDKPVLRDVSFTARPGENIALVGPTGAGKSTIINLIARFYDVTAGRVLIDGYDVRDVTLESLRSQMGIVLQDTFLFSGTIMDNIRYGKLDATDEEVIAAAKAVHADDFIREFKDGYFTEVHERGSRLSVGQRQLISFARTLLADPRILILDEATSSIDTHTERLVQMGLERLLQGRTSFVIAHRLSTIRNADRIMVIDEGQIKESGTHDELMAAGGIYRELYTSQFSWLLAG</sequence>
<keyword evidence="7 8" id="KW-0472">Membrane</keyword>
<keyword evidence="4" id="KW-0547">Nucleotide-binding</keyword>
<dbReference type="InterPro" id="IPR011527">
    <property type="entry name" value="ABC1_TM_dom"/>
</dbReference>
<dbReference type="PROSITE" id="PS50929">
    <property type="entry name" value="ABC_TM1F"/>
    <property type="match status" value="1"/>
</dbReference>
<evidence type="ECO:0000256" key="7">
    <source>
        <dbReference type="ARBA" id="ARBA00023136"/>
    </source>
</evidence>
<dbReference type="InterPro" id="IPR003439">
    <property type="entry name" value="ABC_transporter-like_ATP-bd"/>
</dbReference>
<keyword evidence="12" id="KW-1185">Reference proteome</keyword>
<dbReference type="Gene3D" id="3.40.50.300">
    <property type="entry name" value="P-loop containing nucleotide triphosphate hydrolases"/>
    <property type="match status" value="1"/>
</dbReference>
<name>F3ZWL5_MAHA5</name>
<dbReference type="RefSeq" id="WP_013779884.1">
    <property type="nucleotide sequence ID" value="NC_015520.1"/>
</dbReference>
<evidence type="ECO:0000313" key="11">
    <source>
        <dbReference type="EMBL" id="AEE95450.1"/>
    </source>
</evidence>
<dbReference type="PANTHER" id="PTHR43394">
    <property type="entry name" value="ATP-DEPENDENT PERMEASE MDL1, MITOCHONDRIAL"/>
    <property type="match status" value="1"/>
</dbReference>
<reference evidence="11 12" key="2">
    <citation type="journal article" date="2011" name="Stand. Genomic Sci.">
        <title>Complete genome sequence of Mahella australiensis type strain (50-1 BON).</title>
        <authorList>
            <person name="Sikorski J."/>
            <person name="Teshima H."/>
            <person name="Nolan M."/>
            <person name="Lucas S."/>
            <person name="Hammon N."/>
            <person name="Deshpande S."/>
            <person name="Cheng J.F."/>
            <person name="Pitluck S."/>
            <person name="Liolios K."/>
            <person name="Pagani I."/>
            <person name="Ivanova N."/>
            <person name="Huntemann M."/>
            <person name="Mavromatis K."/>
            <person name="Ovchinikova G."/>
            <person name="Pati A."/>
            <person name="Tapia R."/>
            <person name="Han C."/>
            <person name="Goodwin L."/>
            <person name="Chen A."/>
            <person name="Palaniappan K."/>
            <person name="Land M."/>
            <person name="Hauser L."/>
            <person name="Ngatchou-Djao O.D."/>
            <person name="Rohde M."/>
            <person name="Pukall R."/>
            <person name="Spring S."/>
            <person name="Abt B."/>
            <person name="Goker M."/>
            <person name="Detter J.C."/>
            <person name="Woyke T."/>
            <person name="Bristow J."/>
            <person name="Markowitz V."/>
            <person name="Hugenholtz P."/>
            <person name="Eisen J.A."/>
            <person name="Kyrpides N.C."/>
            <person name="Klenk H.P."/>
            <person name="Lapidus A."/>
        </authorList>
    </citation>
    <scope>NUCLEOTIDE SEQUENCE [LARGE SCALE GENOMIC DNA]</scope>
    <source>
        <strain evidence="12">DSM 15567 / CIP 107919 / 50-1 BON</strain>
    </source>
</reference>
<evidence type="ECO:0000259" key="10">
    <source>
        <dbReference type="PROSITE" id="PS50929"/>
    </source>
</evidence>
<feature type="transmembrane region" description="Helical" evidence="8">
    <location>
        <begin position="178"/>
        <end position="198"/>
    </location>
</feature>
<dbReference type="Proteomes" id="UP000008457">
    <property type="component" value="Chromosome"/>
</dbReference>
<evidence type="ECO:0000256" key="2">
    <source>
        <dbReference type="ARBA" id="ARBA00022448"/>
    </source>
</evidence>
<dbReference type="GO" id="GO:0016887">
    <property type="term" value="F:ATP hydrolysis activity"/>
    <property type="evidence" value="ECO:0007669"/>
    <property type="project" value="InterPro"/>
</dbReference>
<dbReference type="AlphaFoldDB" id="F3ZWL5"/>
<dbReference type="GO" id="GO:0005886">
    <property type="term" value="C:plasma membrane"/>
    <property type="evidence" value="ECO:0007669"/>
    <property type="project" value="UniProtKB-SubCell"/>
</dbReference>
<gene>
    <name evidence="11" type="ordered locus">Mahau_0232</name>
</gene>
<dbReference type="PROSITE" id="PS00211">
    <property type="entry name" value="ABC_TRANSPORTER_1"/>
    <property type="match status" value="1"/>
</dbReference>
<dbReference type="Pfam" id="PF00664">
    <property type="entry name" value="ABC_membrane"/>
    <property type="match status" value="1"/>
</dbReference>
<dbReference type="CDD" id="cd18545">
    <property type="entry name" value="ABC_6TM_YknV_like"/>
    <property type="match status" value="1"/>
</dbReference>
<dbReference type="SUPFAM" id="SSF52540">
    <property type="entry name" value="P-loop containing nucleoside triphosphate hydrolases"/>
    <property type="match status" value="1"/>
</dbReference>
<evidence type="ECO:0000256" key="5">
    <source>
        <dbReference type="ARBA" id="ARBA00022840"/>
    </source>
</evidence>
<dbReference type="PROSITE" id="PS50893">
    <property type="entry name" value="ABC_TRANSPORTER_2"/>
    <property type="match status" value="1"/>
</dbReference>
<evidence type="ECO:0000313" key="12">
    <source>
        <dbReference type="Proteomes" id="UP000008457"/>
    </source>
</evidence>
<dbReference type="eggNOG" id="COG1132">
    <property type="taxonomic scope" value="Bacteria"/>
</dbReference>